<reference evidence="2 3" key="1">
    <citation type="journal article" date="2021" name="Nat. Plants">
        <title>The Taxus genome provides insights into paclitaxel biosynthesis.</title>
        <authorList>
            <person name="Xiong X."/>
            <person name="Gou J."/>
            <person name="Liao Q."/>
            <person name="Li Y."/>
            <person name="Zhou Q."/>
            <person name="Bi G."/>
            <person name="Li C."/>
            <person name="Du R."/>
            <person name="Wang X."/>
            <person name="Sun T."/>
            <person name="Guo L."/>
            <person name="Liang H."/>
            <person name="Lu P."/>
            <person name="Wu Y."/>
            <person name="Zhang Z."/>
            <person name="Ro D.K."/>
            <person name="Shang Y."/>
            <person name="Huang S."/>
            <person name="Yan J."/>
        </authorList>
    </citation>
    <scope>NUCLEOTIDE SEQUENCE [LARGE SCALE GENOMIC DNA]</scope>
    <source>
        <strain evidence="2">Ta-2019</strain>
    </source>
</reference>
<dbReference type="InterPro" id="IPR006852">
    <property type="entry name" value="TOD1_MUCI70"/>
</dbReference>
<dbReference type="InterPro" id="IPR048354">
    <property type="entry name" value="TOD1_MUCI70_glycTrfase_dom"/>
</dbReference>
<evidence type="ECO:0000259" key="1">
    <source>
        <dbReference type="Pfam" id="PF04765"/>
    </source>
</evidence>
<dbReference type="EMBL" id="JAHRHJ020000005">
    <property type="protein sequence ID" value="KAH9315825.1"/>
    <property type="molecule type" value="Genomic_DNA"/>
</dbReference>
<name>A0AA38G5E4_TAXCH</name>
<sequence>NYDEMQQPKNISEKSKSDICFFMFVDETTESFLRKSDALDNSKMVGLWRVVVVHNLPYSDARRNGK</sequence>
<protein>
    <recommendedName>
        <fullName evidence="1">TOD1/MUCI70 glycosyltransferase-like domain-containing protein</fullName>
    </recommendedName>
</protein>
<feature type="non-terminal residue" evidence="2">
    <location>
        <position position="1"/>
    </location>
</feature>
<accession>A0AA38G5E4</accession>
<gene>
    <name evidence="2" type="ORF">KI387_024452</name>
</gene>
<keyword evidence="3" id="KW-1185">Reference proteome</keyword>
<dbReference type="AlphaFoldDB" id="A0AA38G5E4"/>
<dbReference type="PANTHER" id="PTHR12956:SF38">
    <property type="entry name" value="HEXOSYLTRANSFERASE MUCI70-RELATED"/>
    <property type="match status" value="1"/>
</dbReference>
<dbReference type="PANTHER" id="PTHR12956">
    <property type="entry name" value="ALKALINE CERAMIDASE-RELATED"/>
    <property type="match status" value="1"/>
</dbReference>
<proteinExistence type="predicted"/>
<dbReference type="Proteomes" id="UP000824469">
    <property type="component" value="Unassembled WGS sequence"/>
</dbReference>
<evidence type="ECO:0000313" key="2">
    <source>
        <dbReference type="EMBL" id="KAH9315825.1"/>
    </source>
</evidence>
<feature type="non-terminal residue" evidence="2">
    <location>
        <position position="66"/>
    </location>
</feature>
<feature type="domain" description="TOD1/MUCI70 glycosyltransferase-like" evidence="1">
    <location>
        <begin position="1"/>
        <end position="66"/>
    </location>
</feature>
<evidence type="ECO:0000313" key="3">
    <source>
        <dbReference type="Proteomes" id="UP000824469"/>
    </source>
</evidence>
<dbReference type="Pfam" id="PF04765">
    <property type="entry name" value="TOD1_MUCI70"/>
    <property type="match status" value="1"/>
</dbReference>
<comment type="caution">
    <text evidence="2">The sequence shown here is derived from an EMBL/GenBank/DDBJ whole genome shotgun (WGS) entry which is preliminary data.</text>
</comment>
<organism evidence="2 3">
    <name type="scientific">Taxus chinensis</name>
    <name type="common">Chinese yew</name>
    <name type="synonym">Taxus wallichiana var. chinensis</name>
    <dbReference type="NCBI Taxonomy" id="29808"/>
    <lineage>
        <taxon>Eukaryota</taxon>
        <taxon>Viridiplantae</taxon>
        <taxon>Streptophyta</taxon>
        <taxon>Embryophyta</taxon>
        <taxon>Tracheophyta</taxon>
        <taxon>Spermatophyta</taxon>
        <taxon>Pinopsida</taxon>
        <taxon>Pinidae</taxon>
        <taxon>Conifers II</taxon>
        <taxon>Cupressales</taxon>
        <taxon>Taxaceae</taxon>
        <taxon>Taxus</taxon>
    </lineage>
</organism>